<name>A0A2S0NL91_9MOLU</name>
<dbReference type="InterPro" id="IPR046348">
    <property type="entry name" value="SIS_dom_sf"/>
</dbReference>
<comment type="subcellular location">
    <subcellularLocation>
        <location evidence="8">Cytoplasm</location>
    </subcellularLocation>
</comment>
<dbReference type="EC" id="5.3.1.9" evidence="8"/>
<dbReference type="GO" id="GO:0048029">
    <property type="term" value="F:monosaccharide binding"/>
    <property type="evidence" value="ECO:0007669"/>
    <property type="project" value="TreeGrafter"/>
</dbReference>
<evidence type="ECO:0000313" key="10">
    <source>
        <dbReference type="EMBL" id="AVP49774.1"/>
    </source>
</evidence>
<comment type="catalytic activity">
    <reaction evidence="7 8 9">
        <text>alpha-D-glucose 6-phosphate = beta-D-fructose 6-phosphate</text>
        <dbReference type="Rhea" id="RHEA:11816"/>
        <dbReference type="ChEBI" id="CHEBI:57634"/>
        <dbReference type="ChEBI" id="CHEBI:58225"/>
        <dbReference type="EC" id="5.3.1.9"/>
    </reaction>
</comment>
<proteinExistence type="inferred from homology"/>
<dbReference type="SUPFAM" id="SSF53697">
    <property type="entry name" value="SIS domain"/>
    <property type="match status" value="1"/>
</dbReference>
<dbReference type="PROSITE" id="PS51463">
    <property type="entry name" value="P_GLUCOSE_ISOMERASE_3"/>
    <property type="match status" value="1"/>
</dbReference>
<feature type="active site" description="Proton donor" evidence="8">
    <location>
        <position position="279"/>
    </location>
</feature>
<dbReference type="InterPro" id="IPR018189">
    <property type="entry name" value="Phosphoglucose_isomerase_CS"/>
</dbReference>
<gene>
    <name evidence="8" type="primary">pgi</name>
    <name evidence="10" type="ORF">C5T88_04370</name>
</gene>
<dbReference type="GO" id="GO:0006096">
    <property type="term" value="P:glycolytic process"/>
    <property type="evidence" value="ECO:0007669"/>
    <property type="project" value="UniProtKB-UniRule"/>
</dbReference>
<comment type="caution">
    <text evidence="8">Lacks conserved residue(s) required for the propagation of feature annotation.</text>
</comment>
<keyword evidence="3 8" id="KW-0312">Gluconeogenesis</keyword>
<comment type="pathway">
    <text evidence="8">Carbohydrate biosynthesis; gluconeogenesis.</text>
</comment>
<dbReference type="AlphaFoldDB" id="A0A2S0NL91"/>
<keyword evidence="4 8" id="KW-0963">Cytoplasm</keyword>
<dbReference type="GO" id="GO:0004347">
    <property type="term" value="F:glucose-6-phosphate isomerase activity"/>
    <property type="evidence" value="ECO:0007669"/>
    <property type="project" value="UniProtKB-UniRule"/>
</dbReference>
<evidence type="ECO:0000256" key="2">
    <source>
        <dbReference type="ARBA" id="ARBA00006604"/>
    </source>
</evidence>
<evidence type="ECO:0000256" key="4">
    <source>
        <dbReference type="ARBA" id="ARBA00022490"/>
    </source>
</evidence>
<dbReference type="HAMAP" id="MF_00473">
    <property type="entry name" value="G6P_isomerase"/>
    <property type="match status" value="1"/>
</dbReference>
<organism evidence="10 11">
    <name type="scientific">Williamsoniiplasma luminosum</name>
    <dbReference type="NCBI Taxonomy" id="214888"/>
    <lineage>
        <taxon>Bacteria</taxon>
        <taxon>Bacillati</taxon>
        <taxon>Mycoplasmatota</taxon>
        <taxon>Mollicutes</taxon>
        <taxon>Entomoplasmatales</taxon>
        <taxon>Williamsoniiplasma</taxon>
    </lineage>
</organism>
<evidence type="ECO:0000256" key="6">
    <source>
        <dbReference type="ARBA" id="ARBA00023235"/>
    </source>
</evidence>
<accession>A0A2S0NL91</accession>
<dbReference type="CDD" id="cd05015">
    <property type="entry name" value="SIS_PGI_1"/>
    <property type="match status" value="1"/>
</dbReference>
<dbReference type="GO" id="GO:0097367">
    <property type="term" value="F:carbohydrate derivative binding"/>
    <property type="evidence" value="ECO:0007669"/>
    <property type="project" value="InterPro"/>
</dbReference>
<dbReference type="Gene3D" id="3.40.50.10490">
    <property type="entry name" value="Glucose-6-phosphate isomerase like protein, domain 1"/>
    <property type="match status" value="2"/>
</dbReference>
<dbReference type="PRINTS" id="PR00662">
    <property type="entry name" value="G6PISOMERASE"/>
</dbReference>
<dbReference type="GO" id="GO:0051156">
    <property type="term" value="P:glucose 6-phosphate metabolic process"/>
    <property type="evidence" value="ECO:0007669"/>
    <property type="project" value="TreeGrafter"/>
</dbReference>
<keyword evidence="6 8" id="KW-0413">Isomerase</keyword>
<evidence type="ECO:0000256" key="7">
    <source>
        <dbReference type="ARBA" id="ARBA00029321"/>
    </source>
</evidence>
<comment type="pathway">
    <text evidence="1 8 9">Carbohydrate degradation; glycolysis; D-glyceraldehyde 3-phosphate and glycerone phosphate from D-glucose: step 2/4.</text>
</comment>
<comment type="function">
    <text evidence="8">Catalyzes the reversible isomerization of glucose-6-phosphate to fructose-6-phosphate.</text>
</comment>
<dbReference type="InterPro" id="IPR035482">
    <property type="entry name" value="SIS_PGI_2"/>
</dbReference>
<dbReference type="PROSITE" id="PS00765">
    <property type="entry name" value="P_GLUCOSE_ISOMERASE_1"/>
    <property type="match status" value="1"/>
</dbReference>
<keyword evidence="5 8" id="KW-0324">Glycolysis</keyword>
<dbReference type="UniPathway" id="UPA00109">
    <property type="reaction ID" value="UER00181"/>
</dbReference>
<dbReference type="PANTHER" id="PTHR11469">
    <property type="entry name" value="GLUCOSE-6-PHOSPHATE ISOMERASE"/>
    <property type="match status" value="1"/>
</dbReference>
<feature type="active site" evidence="8">
    <location>
        <position position="416"/>
    </location>
</feature>
<protein>
    <recommendedName>
        <fullName evidence="8">Glucose-6-phosphate isomerase</fullName>
        <shortName evidence="8">GPI</shortName>
        <ecNumber evidence="8">5.3.1.9</ecNumber>
    </recommendedName>
    <alternativeName>
        <fullName evidence="8">Phosphoglucose isomerase</fullName>
        <shortName evidence="8">PGI</shortName>
    </alternativeName>
    <alternativeName>
        <fullName evidence="8">Phosphohexose isomerase</fullName>
        <shortName evidence="8">PHI</shortName>
    </alternativeName>
</protein>
<dbReference type="Proteomes" id="UP000239250">
    <property type="component" value="Chromosome"/>
</dbReference>
<dbReference type="CDD" id="cd05016">
    <property type="entry name" value="SIS_PGI_2"/>
    <property type="match status" value="1"/>
</dbReference>
<evidence type="ECO:0000313" key="11">
    <source>
        <dbReference type="Proteomes" id="UP000239250"/>
    </source>
</evidence>
<dbReference type="GO" id="GO:0006094">
    <property type="term" value="P:gluconeogenesis"/>
    <property type="evidence" value="ECO:0007669"/>
    <property type="project" value="UniProtKB-UniRule"/>
</dbReference>
<dbReference type="RefSeq" id="WP_303662314.1">
    <property type="nucleotide sequence ID" value="NZ_CP027019.1"/>
</dbReference>
<evidence type="ECO:0000256" key="9">
    <source>
        <dbReference type="RuleBase" id="RU000612"/>
    </source>
</evidence>
<evidence type="ECO:0000256" key="3">
    <source>
        <dbReference type="ARBA" id="ARBA00022432"/>
    </source>
</evidence>
<reference evidence="11" key="1">
    <citation type="submission" date="2018-02" db="EMBL/GenBank/DDBJ databases">
        <title>Firefly genomes illuminate parallel origins of bioluminescence in beetles.</title>
        <authorList>
            <person name="Fallon T.R."/>
            <person name="Lower S.E.S."/>
            <person name="Behringer M."/>
            <person name="Weng J.-K."/>
        </authorList>
    </citation>
    <scope>NUCLEOTIDE SEQUENCE [LARGE SCALE GENOMIC DNA]</scope>
</reference>
<dbReference type="GO" id="GO:0005829">
    <property type="term" value="C:cytosol"/>
    <property type="evidence" value="ECO:0007669"/>
    <property type="project" value="TreeGrafter"/>
</dbReference>
<evidence type="ECO:0000256" key="1">
    <source>
        <dbReference type="ARBA" id="ARBA00004926"/>
    </source>
</evidence>
<dbReference type="FunFam" id="3.40.50.10490:FF:000016">
    <property type="entry name" value="Glucose-6-phosphate isomerase"/>
    <property type="match status" value="1"/>
</dbReference>
<dbReference type="InterPro" id="IPR001672">
    <property type="entry name" value="G6P_Isomerase"/>
</dbReference>
<dbReference type="EMBL" id="CP027019">
    <property type="protein sequence ID" value="AVP49774.1"/>
    <property type="molecule type" value="Genomic_DNA"/>
</dbReference>
<dbReference type="InterPro" id="IPR035476">
    <property type="entry name" value="SIS_PGI_1"/>
</dbReference>
<evidence type="ECO:0000256" key="8">
    <source>
        <dbReference type="HAMAP-Rule" id="MF_00473"/>
    </source>
</evidence>
<dbReference type="PANTHER" id="PTHR11469:SF1">
    <property type="entry name" value="GLUCOSE-6-PHOSPHATE ISOMERASE"/>
    <property type="match status" value="1"/>
</dbReference>
<sequence>MIKVNLEYTGLNDLSQEVKDSEIIKVDAMIRNRTGAGADFLGWVDWPINFDSTEYKAMKKVAKNLRSKIDTLIVIGIGGSYLGTRAADEMIRGLNHSDKVEVIYAGHTMSSSYTDQLTKYLKNKHFGIAVVSKSGTTTEPGIAFRILEGQLVQQVGAEAAKELIVAITDKSKGALKALADQKGYQTFEIPDDIGGRFSVLTPVGIFPLLVAGVNTDNIFDGAKKARKQLSKHDLANSAYQYAAARYVLNTKYGYKTEALVSYETQMQLLTEWWKQLFGESEGKDGKGLLPSSMVFSTDLHSLGQWVQEGTRNVMFETVIRVKKPLANVKVPKNKDNLDELNYLTSKTLHEINSTAIEGVLDAHFNVGKMPNIVLEFDKMDDEMFGYLVYWFEMAVAMSAYLLEVNPFNQPGVDIYKKNMFKLLGKPE</sequence>
<dbReference type="NCBIfam" id="NF010697">
    <property type="entry name" value="PRK14097.1"/>
    <property type="match status" value="1"/>
</dbReference>
<comment type="similarity">
    <text evidence="2 8 9">Belongs to the GPI family.</text>
</comment>
<dbReference type="UniPathway" id="UPA00138"/>
<evidence type="ECO:0000256" key="5">
    <source>
        <dbReference type="ARBA" id="ARBA00023152"/>
    </source>
</evidence>
<dbReference type="Pfam" id="PF00342">
    <property type="entry name" value="PGI"/>
    <property type="match status" value="1"/>
</dbReference>